<comment type="caution">
    <text evidence="1">The sequence shown here is derived from an EMBL/GenBank/DDBJ whole genome shotgun (WGS) entry which is preliminary data.</text>
</comment>
<dbReference type="Proteomes" id="UP001054821">
    <property type="component" value="Chromosome 3"/>
</dbReference>
<sequence length="133" mass="15062">MNLSTCDILRRIEVLDAIFLSKTCDIRIEAKILRHVVTPILEDVANIFHLLICGSQDPFNIALTSEDRQKLEILQKGTLTFPSTSFRFSNWIQYFGNVNREEPCQPTALISLWLLSPHVPRAPIPATRPSSTS</sequence>
<name>A0AAD4W7Y8_PRUDU</name>
<dbReference type="EMBL" id="JAJFAZ020000003">
    <property type="protein sequence ID" value="KAI5337231.1"/>
    <property type="molecule type" value="Genomic_DNA"/>
</dbReference>
<gene>
    <name evidence="1" type="ORF">L3X38_016500</name>
</gene>
<keyword evidence="2" id="KW-1185">Reference proteome</keyword>
<accession>A0AAD4W7Y8</accession>
<reference evidence="1 2" key="1">
    <citation type="journal article" date="2022" name="G3 (Bethesda)">
        <title>Whole-genome sequence and methylome profiling of the almond [Prunus dulcis (Mill.) D.A. Webb] cultivar 'Nonpareil'.</title>
        <authorList>
            <person name="D'Amico-Willman K.M."/>
            <person name="Ouma W.Z."/>
            <person name="Meulia T."/>
            <person name="Sideli G.M."/>
            <person name="Gradziel T.M."/>
            <person name="Fresnedo-Ramirez J."/>
        </authorList>
    </citation>
    <scope>NUCLEOTIDE SEQUENCE [LARGE SCALE GENOMIC DNA]</scope>
    <source>
        <strain evidence="1">Clone GOH B32 T37-40</strain>
    </source>
</reference>
<dbReference type="AlphaFoldDB" id="A0AAD4W7Y8"/>
<proteinExistence type="predicted"/>
<protein>
    <submittedName>
        <fullName evidence="1">Uncharacterized protein</fullName>
    </submittedName>
</protein>
<organism evidence="1 2">
    <name type="scientific">Prunus dulcis</name>
    <name type="common">Almond</name>
    <name type="synonym">Amygdalus dulcis</name>
    <dbReference type="NCBI Taxonomy" id="3755"/>
    <lineage>
        <taxon>Eukaryota</taxon>
        <taxon>Viridiplantae</taxon>
        <taxon>Streptophyta</taxon>
        <taxon>Embryophyta</taxon>
        <taxon>Tracheophyta</taxon>
        <taxon>Spermatophyta</taxon>
        <taxon>Magnoliopsida</taxon>
        <taxon>eudicotyledons</taxon>
        <taxon>Gunneridae</taxon>
        <taxon>Pentapetalae</taxon>
        <taxon>rosids</taxon>
        <taxon>fabids</taxon>
        <taxon>Rosales</taxon>
        <taxon>Rosaceae</taxon>
        <taxon>Amygdaloideae</taxon>
        <taxon>Amygdaleae</taxon>
        <taxon>Prunus</taxon>
    </lineage>
</organism>
<evidence type="ECO:0000313" key="1">
    <source>
        <dbReference type="EMBL" id="KAI5337231.1"/>
    </source>
</evidence>
<evidence type="ECO:0000313" key="2">
    <source>
        <dbReference type="Proteomes" id="UP001054821"/>
    </source>
</evidence>